<dbReference type="GO" id="GO:0016829">
    <property type="term" value="F:lyase activity"/>
    <property type="evidence" value="ECO:0007669"/>
    <property type="project" value="UniProtKB-KW"/>
</dbReference>
<organism evidence="1 2">
    <name type="scientific">Thermoactinomyces mirandus</name>
    <dbReference type="NCBI Taxonomy" id="2756294"/>
    <lineage>
        <taxon>Bacteria</taxon>
        <taxon>Bacillati</taxon>
        <taxon>Bacillota</taxon>
        <taxon>Bacilli</taxon>
        <taxon>Bacillales</taxon>
        <taxon>Thermoactinomycetaceae</taxon>
        <taxon>Thermoactinomyces</taxon>
    </lineage>
</organism>
<comment type="caution">
    <text evidence="1">The sequence shown here is derived from an EMBL/GenBank/DDBJ whole genome shotgun (WGS) entry which is preliminary data.</text>
</comment>
<sequence length="239" mass="25869">MVTGKLYDFVLFNFLVKDKKNAEEVINAGRGFVIPGIIASEFDDIHAGARRVKEIKEVAELVSIGLGGGGNPEFAGRVVEIAALSNPGHINQPFERSSFARGYLEGIGNPQLVNALVVPSGHVGCIKLYSGLEMKVEDFVEMAKAMGIESVKFMPLKGITHLDELVYLTKIAAKNGLRGIEPAGGINHTNIKRVINAVKDIDIEFFMPHIFGSTIDKESGRTIPAEVKKILLALEGKPC</sequence>
<evidence type="ECO:0000313" key="1">
    <source>
        <dbReference type="EMBL" id="MBA4601453.1"/>
    </source>
</evidence>
<reference evidence="1 2" key="1">
    <citation type="submission" date="2020-07" db="EMBL/GenBank/DDBJ databases">
        <title>Thermoactinomyces phylogeny.</title>
        <authorList>
            <person name="Dunlap C."/>
        </authorList>
    </citation>
    <scope>NUCLEOTIDE SEQUENCE [LARGE SCALE GENOMIC DNA]</scope>
    <source>
        <strain evidence="1 2">AMNI-1</strain>
    </source>
</reference>
<evidence type="ECO:0000313" key="2">
    <source>
        <dbReference type="Proteomes" id="UP000538292"/>
    </source>
</evidence>
<accession>A0A7W1XQL7</accession>
<dbReference type="Gene3D" id="3.20.20.70">
    <property type="entry name" value="Aldolase class I"/>
    <property type="match status" value="1"/>
</dbReference>
<proteinExistence type="predicted"/>
<dbReference type="InterPro" id="IPR013785">
    <property type="entry name" value="Aldolase_TIM"/>
</dbReference>
<dbReference type="InterPro" id="IPR010763">
    <property type="entry name" value="DgaF"/>
</dbReference>
<dbReference type="Pfam" id="PF07071">
    <property type="entry name" value="KDGP_aldolase"/>
    <property type="match status" value="1"/>
</dbReference>
<gene>
    <name evidence="1" type="ORF">H2C83_03780</name>
</gene>
<protein>
    <submittedName>
        <fullName evidence="1">Oxo-acid lyase</fullName>
    </submittedName>
</protein>
<dbReference type="Proteomes" id="UP000538292">
    <property type="component" value="Unassembled WGS sequence"/>
</dbReference>
<keyword evidence="1" id="KW-0456">Lyase</keyword>
<name>A0A7W1XQL7_9BACL</name>
<dbReference type="EMBL" id="JACEOL010000009">
    <property type="protein sequence ID" value="MBA4601453.1"/>
    <property type="molecule type" value="Genomic_DNA"/>
</dbReference>
<dbReference type="AlphaFoldDB" id="A0A7W1XQL7"/>
<keyword evidence="2" id="KW-1185">Reference proteome</keyword>